<dbReference type="PANTHER" id="PTHR18964:SF149">
    <property type="entry name" value="BIFUNCTIONAL UDP-N-ACETYLGLUCOSAMINE 2-EPIMERASE_N-ACETYLMANNOSAMINE KINASE"/>
    <property type="match status" value="1"/>
</dbReference>
<dbReference type="PANTHER" id="PTHR18964">
    <property type="entry name" value="ROK (REPRESSOR, ORF, KINASE) FAMILY"/>
    <property type="match status" value="1"/>
</dbReference>
<dbReference type="InterPro" id="IPR043129">
    <property type="entry name" value="ATPase_NBD"/>
</dbReference>
<reference evidence="3" key="1">
    <citation type="journal article" date="2019" name="Int. J. Syst. Evol. Microbiol.">
        <title>The Global Catalogue of Microorganisms (GCM) 10K type strain sequencing project: providing services to taxonomists for standard genome sequencing and annotation.</title>
        <authorList>
            <consortium name="The Broad Institute Genomics Platform"/>
            <consortium name="The Broad Institute Genome Sequencing Center for Infectious Disease"/>
            <person name="Wu L."/>
            <person name="Ma J."/>
        </authorList>
    </citation>
    <scope>NUCLEOTIDE SEQUENCE [LARGE SCALE GENOMIC DNA]</scope>
    <source>
        <strain evidence="3">CGMCC 4.6997</strain>
    </source>
</reference>
<dbReference type="Gene3D" id="3.30.420.40">
    <property type="match status" value="2"/>
</dbReference>
<dbReference type="EMBL" id="JBHSMG010000001">
    <property type="protein sequence ID" value="MFC5500691.1"/>
    <property type="molecule type" value="Genomic_DNA"/>
</dbReference>
<evidence type="ECO:0000256" key="1">
    <source>
        <dbReference type="ARBA" id="ARBA00006479"/>
    </source>
</evidence>
<gene>
    <name evidence="2" type="ORF">ACFPJ4_00400</name>
</gene>
<proteinExistence type="inferred from homology"/>
<organism evidence="2 3">
    <name type="scientific">Lysinimonas soli</name>
    <dbReference type="NCBI Taxonomy" id="1074233"/>
    <lineage>
        <taxon>Bacteria</taxon>
        <taxon>Bacillati</taxon>
        <taxon>Actinomycetota</taxon>
        <taxon>Actinomycetes</taxon>
        <taxon>Micrococcales</taxon>
        <taxon>Microbacteriaceae</taxon>
        <taxon>Lysinimonas</taxon>
    </lineage>
</organism>
<dbReference type="InterPro" id="IPR000600">
    <property type="entry name" value="ROK"/>
</dbReference>
<comment type="caution">
    <text evidence="2">The sequence shown here is derived from an EMBL/GenBank/DDBJ whole genome shotgun (WGS) entry which is preliminary data.</text>
</comment>
<dbReference type="CDD" id="cd23763">
    <property type="entry name" value="ASKHA_ATPase_ROK"/>
    <property type="match status" value="1"/>
</dbReference>
<dbReference type="RefSeq" id="WP_386738286.1">
    <property type="nucleotide sequence ID" value="NZ_JBHSMG010000001.1"/>
</dbReference>
<protein>
    <submittedName>
        <fullName evidence="2">ROK family protein</fullName>
    </submittedName>
</protein>
<dbReference type="Proteomes" id="UP001596039">
    <property type="component" value="Unassembled WGS sequence"/>
</dbReference>
<sequence length="293" mass="29713">MSLPVLGIDIGGTSIKARLADGDDLTLGTWREPTPAQDPSGASTAEVIGAMVERARRTAPLGAVGVVVPGIVDDDAGVCIHSVNLGWHDLPIRDILQRRVDLPMAFGHDVRAGALAESLTGAAAGVVGPVVFIPIGTGVASALIIDGAVISSGGWAGEIGQVILDSGPHAGHRVEEIASATGIARRAGQPNALAVAELVTAGDAVATAAWDEGIDVLADALAWIDAIVAPEMIVLGGGLAEAGELLTRPLERALVRRLPSTRIPALSRARHGDAAAMIGAGYLARRRLGAGDP</sequence>
<accession>A0ABW0NJX6</accession>
<evidence type="ECO:0000313" key="3">
    <source>
        <dbReference type="Proteomes" id="UP001596039"/>
    </source>
</evidence>
<dbReference type="Pfam" id="PF00480">
    <property type="entry name" value="ROK"/>
    <property type="match status" value="1"/>
</dbReference>
<name>A0ABW0NJX6_9MICO</name>
<dbReference type="SUPFAM" id="SSF53067">
    <property type="entry name" value="Actin-like ATPase domain"/>
    <property type="match status" value="1"/>
</dbReference>
<evidence type="ECO:0000313" key="2">
    <source>
        <dbReference type="EMBL" id="MFC5500691.1"/>
    </source>
</evidence>
<keyword evidence="3" id="KW-1185">Reference proteome</keyword>
<comment type="similarity">
    <text evidence="1">Belongs to the ROK (NagC/XylR) family.</text>
</comment>